<dbReference type="PANTHER" id="PTHR24029:SF0">
    <property type="entry name" value="UVRABC SYSTEM PROTEIN B"/>
    <property type="match status" value="1"/>
</dbReference>
<evidence type="ECO:0000256" key="12">
    <source>
        <dbReference type="ARBA" id="ARBA00029504"/>
    </source>
</evidence>
<evidence type="ECO:0000256" key="4">
    <source>
        <dbReference type="ARBA" id="ARBA00022741"/>
    </source>
</evidence>
<gene>
    <name evidence="13 18" type="primary">uvrB</name>
    <name evidence="18" type="ORF">H3Z83_08500</name>
</gene>
<dbReference type="GO" id="GO:0005524">
    <property type="term" value="F:ATP binding"/>
    <property type="evidence" value="ECO:0007669"/>
    <property type="project" value="UniProtKB-UniRule"/>
</dbReference>
<dbReference type="SUPFAM" id="SSF52540">
    <property type="entry name" value="P-loop containing nucleoside triphosphate hydrolases"/>
    <property type="match status" value="2"/>
</dbReference>
<keyword evidence="19" id="KW-1185">Reference proteome</keyword>
<dbReference type="InterPro" id="IPR004807">
    <property type="entry name" value="UvrB"/>
</dbReference>
<evidence type="ECO:0000256" key="6">
    <source>
        <dbReference type="ARBA" id="ARBA00022769"/>
    </source>
</evidence>
<dbReference type="RefSeq" id="WP_182125052.1">
    <property type="nucleotide sequence ID" value="NZ_JACGLS010000003.1"/>
</dbReference>
<comment type="subcellular location">
    <subcellularLocation>
        <location evidence="1 13 14">Cytoplasm</location>
    </subcellularLocation>
</comment>
<comment type="caution">
    <text evidence="18">The sequence shown here is derived from an EMBL/GenBank/DDBJ whole genome shotgun (WGS) entry which is preliminary data.</text>
</comment>
<keyword evidence="3 13" id="KW-0963">Cytoplasm</keyword>
<dbReference type="Proteomes" id="UP000563906">
    <property type="component" value="Unassembled WGS sequence"/>
</dbReference>
<keyword evidence="4 13" id="KW-0547">Nucleotide-binding</keyword>
<evidence type="ECO:0000256" key="13">
    <source>
        <dbReference type="HAMAP-Rule" id="MF_00204"/>
    </source>
</evidence>
<dbReference type="GO" id="GO:0005737">
    <property type="term" value="C:cytoplasm"/>
    <property type="evidence" value="ECO:0007669"/>
    <property type="project" value="UniProtKB-SubCell"/>
</dbReference>
<dbReference type="InterPro" id="IPR041471">
    <property type="entry name" value="UvrB_inter"/>
</dbReference>
<dbReference type="HAMAP" id="MF_00204">
    <property type="entry name" value="UvrB"/>
    <property type="match status" value="1"/>
</dbReference>
<comment type="similarity">
    <text evidence="2 13 14">Belongs to the UvrB family.</text>
</comment>
<evidence type="ECO:0000256" key="3">
    <source>
        <dbReference type="ARBA" id="ARBA00022490"/>
    </source>
</evidence>
<dbReference type="InterPro" id="IPR006935">
    <property type="entry name" value="Helicase/UvrB_N"/>
</dbReference>
<evidence type="ECO:0000259" key="17">
    <source>
        <dbReference type="PROSITE" id="PS51194"/>
    </source>
</evidence>
<dbReference type="GO" id="GO:0009381">
    <property type="term" value="F:excinuclease ABC activity"/>
    <property type="evidence" value="ECO:0007669"/>
    <property type="project" value="UniProtKB-UniRule"/>
</dbReference>
<dbReference type="CDD" id="cd17916">
    <property type="entry name" value="DEXHc_UvrB"/>
    <property type="match status" value="1"/>
</dbReference>
<keyword evidence="6 13" id="KW-0228">DNA excision</keyword>
<evidence type="ECO:0000256" key="2">
    <source>
        <dbReference type="ARBA" id="ARBA00008533"/>
    </source>
</evidence>
<dbReference type="InterPro" id="IPR001650">
    <property type="entry name" value="Helicase_C-like"/>
</dbReference>
<evidence type="ECO:0000256" key="14">
    <source>
        <dbReference type="RuleBase" id="RU003587"/>
    </source>
</evidence>
<keyword evidence="9 13" id="KW-0234">DNA repair</keyword>
<protein>
    <recommendedName>
        <fullName evidence="12 13">UvrABC system protein B</fullName>
        <shortName evidence="13">Protein UvrB</shortName>
    </recommendedName>
    <alternativeName>
        <fullName evidence="13">Excinuclease ABC subunit B</fullName>
    </alternativeName>
</protein>
<name>A0A839AQ87_9FLAO</name>
<comment type="subunit">
    <text evidence="11 13 14">Forms a heterotetramer with UvrA during the search for lesions. Interacts with UvrC in an incision complex.</text>
</comment>
<dbReference type="NCBIfam" id="NF003673">
    <property type="entry name" value="PRK05298.1"/>
    <property type="match status" value="1"/>
</dbReference>
<dbReference type="GO" id="GO:0006289">
    <property type="term" value="P:nucleotide-excision repair"/>
    <property type="evidence" value="ECO:0007669"/>
    <property type="project" value="UniProtKB-UniRule"/>
</dbReference>
<feature type="domain" description="Helicase C-terminal" evidence="17">
    <location>
        <begin position="429"/>
        <end position="591"/>
    </location>
</feature>
<dbReference type="InterPro" id="IPR024759">
    <property type="entry name" value="UvrB_YAD/RRR_dom"/>
</dbReference>
<dbReference type="Pfam" id="PF00271">
    <property type="entry name" value="Helicase_C"/>
    <property type="match status" value="1"/>
</dbReference>
<keyword evidence="5 13" id="KW-0227">DNA damage</keyword>
<dbReference type="InterPro" id="IPR014001">
    <property type="entry name" value="Helicase_ATP-bd"/>
</dbReference>
<dbReference type="Pfam" id="PF17757">
    <property type="entry name" value="UvrB_inter"/>
    <property type="match status" value="1"/>
</dbReference>
<dbReference type="InterPro" id="IPR036876">
    <property type="entry name" value="UVR_dom_sf"/>
</dbReference>
<evidence type="ECO:0000259" key="15">
    <source>
        <dbReference type="PROSITE" id="PS50151"/>
    </source>
</evidence>
<evidence type="ECO:0000256" key="5">
    <source>
        <dbReference type="ARBA" id="ARBA00022763"/>
    </source>
</evidence>
<dbReference type="PROSITE" id="PS51192">
    <property type="entry name" value="HELICASE_ATP_BIND_1"/>
    <property type="match status" value="1"/>
</dbReference>
<dbReference type="GO" id="GO:0009432">
    <property type="term" value="P:SOS response"/>
    <property type="evidence" value="ECO:0007669"/>
    <property type="project" value="UniProtKB-UniRule"/>
</dbReference>
<proteinExistence type="inferred from homology"/>
<dbReference type="CDD" id="cd18790">
    <property type="entry name" value="SF2_C_UvrB"/>
    <property type="match status" value="1"/>
</dbReference>
<dbReference type="GO" id="GO:0003677">
    <property type="term" value="F:DNA binding"/>
    <property type="evidence" value="ECO:0007669"/>
    <property type="project" value="UniProtKB-UniRule"/>
</dbReference>
<evidence type="ECO:0000313" key="19">
    <source>
        <dbReference type="Proteomes" id="UP000563906"/>
    </source>
</evidence>
<feature type="binding site" evidence="13">
    <location>
        <begin position="37"/>
        <end position="44"/>
    </location>
    <ligand>
        <name>ATP</name>
        <dbReference type="ChEBI" id="CHEBI:30616"/>
    </ligand>
</feature>
<evidence type="ECO:0000259" key="16">
    <source>
        <dbReference type="PROSITE" id="PS51192"/>
    </source>
</evidence>
<dbReference type="PROSITE" id="PS50151">
    <property type="entry name" value="UVR"/>
    <property type="match status" value="1"/>
</dbReference>
<reference evidence="18 19" key="1">
    <citation type="submission" date="2020-07" db="EMBL/GenBank/DDBJ databases">
        <title>Bacterium isolated from marine sediment.</title>
        <authorList>
            <person name="Shang D."/>
            <person name="Du Z.-J."/>
        </authorList>
    </citation>
    <scope>NUCLEOTIDE SEQUENCE [LARGE SCALE GENOMIC DNA]</scope>
    <source>
        <strain evidence="18 19">S7007</strain>
    </source>
</reference>
<evidence type="ECO:0000256" key="8">
    <source>
        <dbReference type="ARBA" id="ARBA00022881"/>
    </source>
</evidence>
<comment type="function">
    <text evidence="13">The UvrABC repair system catalyzes the recognition and processing of DNA lesions. A damage recognition complex composed of 2 UvrA and 2 UvrB subunits scans DNA for abnormalities. Upon binding of the UvrA(2)B(2) complex to a putative damaged site, the DNA wraps around one UvrB monomer. DNA wrap is dependent on ATP binding by UvrB and probably causes local melting of the DNA helix, facilitating insertion of UvrB beta-hairpin between the DNA strands. Then UvrB probes one DNA strand for the presence of a lesion. If a lesion is found the UvrA subunits dissociate and the UvrB-DNA preincision complex is formed. This complex is subsequently bound by UvrC and the second UvrB is released. If no lesion is found, the DNA wraps around the other UvrB subunit that will check the other stand for damage.</text>
</comment>
<keyword evidence="8 13" id="KW-0267">Excision nuclease</keyword>
<organism evidence="18 19">
    <name type="scientific">Tenacibaculum pelagium</name>
    <dbReference type="NCBI Taxonomy" id="2759527"/>
    <lineage>
        <taxon>Bacteria</taxon>
        <taxon>Pseudomonadati</taxon>
        <taxon>Bacteroidota</taxon>
        <taxon>Flavobacteriia</taxon>
        <taxon>Flavobacteriales</taxon>
        <taxon>Flavobacteriaceae</taxon>
        <taxon>Tenacibaculum</taxon>
    </lineage>
</organism>
<dbReference type="Gene3D" id="4.10.860.10">
    <property type="entry name" value="UVR domain"/>
    <property type="match status" value="1"/>
</dbReference>
<dbReference type="GO" id="GO:0016887">
    <property type="term" value="F:ATP hydrolysis activity"/>
    <property type="evidence" value="ECO:0007669"/>
    <property type="project" value="InterPro"/>
</dbReference>
<dbReference type="Gene3D" id="3.40.50.300">
    <property type="entry name" value="P-loop containing nucleotide triphosphate hydrolases"/>
    <property type="match status" value="3"/>
</dbReference>
<dbReference type="Pfam" id="PF02151">
    <property type="entry name" value="UVR"/>
    <property type="match status" value="1"/>
</dbReference>
<dbReference type="PROSITE" id="PS51194">
    <property type="entry name" value="HELICASE_CTER"/>
    <property type="match status" value="1"/>
</dbReference>
<evidence type="ECO:0000256" key="1">
    <source>
        <dbReference type="ARBA" id="ARBA00004496"/>
    </source>
</evidence>
<dbReference type="InterPro" id="IPR027417">
    <property type="entry name" value="P-loop_NTPase"/>
</dbReference>
<sequence>MDFQLVSEFKPTGDQPQAIKQLVNGINSDEKYQTLLGVTGSGKTFSVANVVAEVNRPTLVLAHNKTLAAQLYSEFKQFFPNNAVEYFVSYYDYYQPEAYLPTTGTYIEKDLSINDEIERLRISTSSSLLSGRRDVLVVASVSCLYGIGNPNEFKKNVIPIEVDQQISRTKFLHQLVTSLYARTETEIKSGTFKVKGDVVTIYPSYGDSGYRVHFFGDEIEEIETFDIENNQVIDKLSELTIYPANLFVTSPDVLQNAIHQIQDDMVKQVDYFKEIGKHLEAKRLKERTEFDLEMIRELGYCSGIENYSRYLDGRDPGTRPFCLLDYFPDDYLMVIDESHVTIPQTHAMYGGDRSRKENLVEYGFRLPAAMDNRPLKFDEFEMLQNQVIYVSATPADYELQKTEGLFVEQVIRPTGLLDPEIEIRPSLNQIDDLIEEIQVRVEKDERTLVTTLTKRMAEELAKYLTRIQVRCRYIHSDVDTLERVEIMQDLRKGLFDVLIGVNLLREGLDLPEVSLVAILDADKEGFLRSHRSLTQTVGRAARNVNGKAIMYADKITNSMQMTIDETTRRREKQINYNTANGITPTQINKKIDNTLSKNAITSYHYDNATQKAAEQDLEYLPKEEIEKRIRTKRKQMETAAKALDFMAAAQLRDEIEVLKEKL</sequence>
<dbReference type="AlphaFoldDB" id="A0A839AQ87"/>
<comment type="domain">
    <text evidence="13">The beta-hairpin motif is involved in DNA binding.</text>
</comment>
<evidence type="ECO:0000256" key="9">
    <source>
        <dbReference type="ARBA" id="ARBA00023204"/>
    </source>
</evidence>
<feature type="domain" description="UVR" evidence="15">
    <location>
        <begin position="626"/>
        <end position="661"/>
    </location>
</feature>
<dbReference type="EMBL" id="JACGLS010000003">
    <property type="protein sequence ID" value="MBA6156550.1"/>
    <property type="molecule type" value="Genomic_DNA"/>
</dbReference>
<keyword evidence="10 13" id="KW-0742">SOS response</keyword>
<dbReference type="SMART" id="SM00487">
    <property type="entry name" value="DEXDc"/>
    <property type="match status" value="1"/>
</dbReference>
<dbReference type="Pfam" id="PF04851">
    <property type="entry name" value="ResIII"/>
    <property type="match status" value="1"/>
</dbReference>
<accession>A0A839AQ87</accession>
<keyword evidence="7 13" id="KW-0067">ATP-binding</keyword>
<dbReference type="Pfam" id="PF12344">
    <property type="entry name" value="UvrB"/>
    <property type="match status" value="1"/>
</dbReference>
<feature type="short sequence motif" description="Beta-hairpin" evidence="13">
    <location>
        <begin position="90"/>
        <end position="113"/>
    </location>
</feature>
<evidence type="ECO:0000256" key="7">
    <source>
        <dbReference type="ARBA" id="ARBA00022840"/>
    </source>
</evidence>
<dbReference type="InterPro" id="IPR001943">
    <property type="entry name" value="UVR_dom"/>
</dbReference>
<evidence type="ECO:0000313" key="18">
    <source>
        <dbReference type="EMBL" id="MBA6156550.1"/>
    </source>
</evidence>
<dbReference type="GO" id="GO:0009380">
    <property type="term" value="C:excinuclease repair complex"/>
    <property type="evidence" value="ECO:0007669"/>
    <property type="project" value="InterPro"/>
</dbReference>
<dbReference type="NCBIfam" id="TIGR00631">
    <property type="entry name" value="uvrb"/>
    <property type="match status" value="1"/>
</dbReference>
<dbReference type="PANTHER" id="PTHR24029">
    <property type="entry name" value="UVRABC SYSTEM PROTEIN B"/>
    <property type="match status" value="1"/>
</dbReference>
<evidence type="ECO:0000256" key="11">
    <source>
        <dbReference type="ARBA" id="ARBA00026033"/>
    </source>
</evidence>
<dbReference type="SUPFAM" id="SSF46600">
    <property type="entry name" value="C-terminal UvrC-binding domain of UvrB"/>
    <property type="match status" value="1"/>
</dbReference>
<feature type="domain" description="Helicase ATP-binding" evidence="16">
    <location>
        <begin position="24"/>
        <end position="131"/>
    </location>
</feature>
<dbReference type="SMART" id="SM00490">
    <property type="entry name" value="HELICc"/>
    <property type="match status" value="1"/>
</dbReference>
<evidence type="ECO:0000256" key="10">
    <source>
        <dbReference type="ARBA" id="ARBA00023236"/>
    </source>
</evidence>